<dbReference type="PROSITE" id="PS50119">
    <property type="entry name" value="ZF_BBOX"/>
    <property type="match status" value="1"/>
</dbReference>
<dbReference type="InterPro" id="IPR001841">
    <property type="entry name" value="Znf_RING"/>
</dbReference>
<feature type="region of interest" description="Disordered" evidence="7">
    <location>
        <begin position="635"/>
        <end position="654"/>
    </location>
</feature>
<feature type="region of interest" description="Disordered" evidence="7">
    <location>
        <begin position="288"/>
        <end position="319"/>
    </location>
</feature>
<dbReference type="Gene3D" id="3.30.40.10">
    <property type="entry name" value="Zinc/RING finger domain, C3HC4 (zinc finger)"/>
    <property type="match status" value="1"/>
</dbReference>
<dbReference type="AlphaFoldDB" id="A0A4E0S1L8"/>
<dbReference type="InterPro" id="IPR013083">
    <property type="entry name" value="Znf_RING/FYVE/PHD"/>
</dbReference>
<evidence type="ECO:0000256" key="3">
    <source>
        <dbReference type="ARBA" id="ARBA00022833"/>
    </source>
</evidence>
<dbReference type="Gene3D" id="2.60.120.920">
    <property type="match status" value="1"/>
</dbReference>
<evidence type="ECO:0000259" key="10">
    <source>
        <dbReference type="PROSITE" id="PS50853"/>
    </source>
</evidence>
<dbReference type="Gene3D" id="2.60.40.10">
    <property type="entry name" value="Immunoglobulins"/>
    <property type="match status" value="1"/>
</dbReference>
<keyword evidence="4 6" id="KW-0175">Coiled coil</keyword>
<dbReference type="InterPro" id="IPR013783">
    <property type="entry name" value="Ig-like_fold"/>
</dbReference>
<dbReference type="SUPFAM" id="SSF49899">
    <property type="entry name" value="Concanavalin A-like lectins/glucanases"/>
    <property type="match status" value="1"/>
</dbReference>
<protein>
    <submittedName>
        <fullName evidence="11">E3 ubiquitin protein ligase TRIM9</fullName>
    </submittedName>
</protein>
<dbReference type="SMART" id="SM00449">
    <property type="entry name" value="SPRY"/>
    <property type="match status" value="1"/>
</dbReference>
<keyword evidence="12" id="KW-1185">Reference proteome</keyword>
<dbReference type="Gene3D" id="1.20.5.170">
    <property type="match status" value="1"/>
</dbReference>
<feature type="domain" description="Fibronectin type-III" evidence="10">
    <location>
        <begin position="660"/>
        <end position="750"/>
    </location>
</feature>
<dbReference type="InterPro" id="IPR001870">
    <property type="entry name" value="B30.2/SPRY"/>
</dbReference>
<dbReference type="InterPro" id="IPR013320">
    <property type="entry name" value="ConA-like_dom_sf"/>
</dbReference>
<dbReference type="Pfam" id="PF00622">
    <property type="entry name" value="SPRY"/>
    <property type="match status" value="1"/>
</dbReference>
<dbReference type="InterPro" id="IPR003649">
    <property type="entry name" value="Bbox_C"/>
</dbReference>
<sequence>MLSGTEPENPRPAASVTSLLSSSSSSSAASATSATGQSSSLAAATAVHKMDAELRCPACHRYFHCPVLLPCGHSLCTACAAGALLPSTEPSIAASIHNIMNLVSSGDSYRAIIPGAPHSSSSSASSTAGSSIAGSSLAGTVNMNVSLGTASVSQQPTGSSSHSDSDQLSVVSETDSGVVVSSRPGSYIGRLPAIFCQSTITAASAVAAVSSPGVNQNPSSAINLNLITHGLICPSCNRTVGLLDEHGLSQLPRNRALERVIGKFVSPDQLQEKPIIELGTFPLLPPSDPTSRPGGPLCQLCEEPEDPADPSTDPGSNISHSSANLATTWCEQCEIFYCTPCRERCHPSRGPLVRHCLHTAAKGVEITKRKRQNQPAPCPLHPHMLTNLFCVQCQTQVCHECLVSEGNTTHDNHGKHEVQPLTTICKARKAELTQALQSLSERARAGTECIQRLRNKSEAYNHKMFESERQVTEQLDALIRTLEKKKADLTERLRTARDEKVQFMREQITQVTQMLTKSTGLIQFCIEMLKEGDPTAFLVVSQSLVTRTHETENLFIQELEQASAMSDHAEAMLHYSVCSTPTTITSEQQRRNSPRKTSKSGKSDLKGSQRLNEFTLEQNSIETIRRAINDLRLSEEQGKKSVDEDNKSAADLQPNEVPAAPRFIVEACISERNVITLVWQPTSSILVTKYTLELDDGANGNFRKVYRGPETICTVEGLHFRSVYRARVKAHNPAGESLYSERLCLQTSDLTWFHMDPSTACPDILLTNGNRTITSQINEDRVILGSTGLSRGVHYWEFTVDRCDPGGQPAFGIARADCNKEIMLGLDMRSWSVYFDHKRSWFLHNGEHFERTDGGVRLGSVVGVRLDFNRGSLSYYLNDEPHGPIAFTNLPAGIYYPAVSLSRAVQLTLHSGLEAPSESEESDEDSSGGGTGTETTSMATTVLAVPSNKSHSHQSASSGLKQ</sequence>
<evidence type="ECO:0000259" key="9">
    <source>
        <dbReference type="PROSITE" id="PS50188"/>
    </source>
</evidence>
<evidence type="ECO:0000256" key="2">
    <source>
        <dbReference type="ARBA" id="ARBA00022771"/>
    </source>
</evidence>
<dbReference type="CDD" id="cd00063">
    <property type="entry name" value="FN3"/>
    <property type="match status" value="1"/>
</dbReference>
<accession>A0A4E0S1L8</accession>
<dbReference type="SMART" id="SM00184">
    <property type="entry name" value="RING"/>
    <property type="match status" value="1"/>
</dbReference>
<dbReference type="SUPFAM" id="SSF57845">
    <property type="entry name" value="B-box zinc-binding domain"/>
    <property type="match status" value="1"/>
</dbReference>
<evidence type="ECO:0000256" key="6">
    <source>
        <dbReference type="SAM" id="Coils"/>
    </source>
</evidence>
<feature type="region of interest" description="Disordered" evidence="7">
    <location>
        <begin position="582"/>
        <end position="609"/>
    </location>
</feature>
<dbReference type="InterPro" id="IPR003877">
    <property type="entry name" value="SPRY_dom"/>
</dbReference>
<evidence type="ECO:0000313" key="11">
    <source>
        <dbReference type="EMBL" id="THD26602.1"/>
    </source>
</evidence>
<keyword evidence="1" id="KW-0479">Metal-binding</keyword>
<dbReference type="InterPro" id="IPR043136">
    <property type="entry name" value="B30.2/SPRY_sf"/>
</dbReference>
<feature type="region of interest" description="Disordered" evidence="7">
    <location>
        <begin position="912"/>
        <end position="962"/>
    </location>
</feature>
<evidence type="ECO:0000256" key="4">
    <source>
        <dbReference type="ARBA" id="ARBA00023054"/>
    </source>
</evidence>
<feature type="compositionally biased region" description="Low complexity" evidence="7">
    <location>
        <begin position="151"/>
        <end position="170"/>
    </location>
</feature>
<dbReference type="SMART" id="SM00502">
    <property type="entry name" value="BBC"/>
    <property type="match status" value="1"/>
</dbReference>
<dbReference type="InterPro" id="IPR050617">
    <property type="entry name" value="E3_ligase_FN3/SPRY"/>
</dbReference>
<feature type="compositionally biased region" description="Acidic residues" evidence="7">
    <location>
        <begin position="917"/>
        <end position="926"/>
    </location>
</feature>
<dbReference type="InterPro" id="IPR036116">
    <property type="entry name" value="FN3_sf"/>
</dbReference>
<dbReference type="PANTHER" id="PTHR24099:SF15">
    <property type="entry name" value="E3 UBIQUITIN-PROTEIN LIGASE TRIM9"/>
    <property type="match status" value="1"/>
</dbReference>
<proteinExistence type="predicted"/>
<dbReference type="InterPro" id="IPR003961">
    <property type="entry name" value="FN3_dom"/>
</dbReference>
<dbReference type="CDD" id="cd19803">
    <property type="entry name" value="Bbox1_TRIM9-like_C-I"/>
    <property type="match status" value="1"/>
</dbReference>
<dbReference type="PANTHER" id="PTHR24099">
    <property type="entry name" value="E3 UBIQUITIN-PROTEIN LIGASE TRIM36-RELATED"/>
    <property type="match status" value="1"/>
</dbReference>
<dbReference type="InterPro" id="IPR000315">
    <property type="entry name" value="Znf_B-box"/>
</dbReference>
<dbReference type="Gene3D" id="3.30.160.60">
    <property type="entry name" value="Classic Zinc Finger"/>
    <property type="match status" value="1"/>
</dbReference>
<dbReference type="SUPFAM" id="SSF49265">
    <property type="entry name" value="Fibronectin type III"/>
    <property type="match status" value="1"/>
</dbReference>
<dbReference type="PROSITE" id="PS50853">
    <property type="entry name" value="FN3"/>
    <property type="match status" value="1"/>
</dbReference>
<reference evidence="11" key="1">
    <citation type="submission" date="2019-03" db="EMBL/GenBank/DDBJ databases">
        <title>Improved annotation for the trematode Fasciola hepatica.</title>
        <authorList>
            <person name="Choi Y.-J."/>
            <person name="Martin J."/>
            <person name="Mitreva M."/>
        </authorList>
    </citation>
    <scope>NUCLEOTIDE SEQUENCE [LARGE SCALE GENOMIC DNA]</scope>
</reference>
<dbReference type="GO" id="GO:0008270">
    <property type="term" value="F:zinc ion binding"/>
    <property type="evidence" value="ECO:0007669"/>
    <property type="project" value="UniProtKB-KW"/>
</dbReference>
<evidence type="ECO:0000259" key="8">
    <source>
        <dbReference type="PROSITE" id="PS50119"/>
    </source>
</evidence>
<dbReference type="SMART" id="SM00060">
    <property type="entry name" value="FN3"/>
    <property type="match status" value="1"/>
</dbReference>
<evidence type="ECO:0000256" key="1">
    <source>
        <dbReference type="ARBA" id="ARBA00022723"/>
    </source>
</evidence>
<evidence type="ECO:0000313" key="12">
    <source>
        <dbReference type="Proteomes" id="UP000230066"/>
    </source>
</evidence>
<dbReference type="EMBL" id="JXXN02000686">
    <property type="protein sequence ID" value="THD26602.1"/>
    <property type="molecule type" value="Genomic_DNA"/>
</dbReference>
<feature type="compositionally biased region" description="Low complexity" evidence="7">
    <location>
        <begin position="947"/>
        <end position="962"/>
    </location>
</feature>
<dbReference type="SUPFAM" id="SSF57850">
    <property type="entry name" value="RING/U-box"/>
    <property type="match status" value="1"/>
</dbReference>
<evidence type="ECO:0000256" key="5">
    <source>
        <dbReference type="PROSITE-ProRule" id="PRU00024"/>
    </source>
</evidence>
<gene>
    <name evidence="11" type="ORF">D915_002585</name>
</gene>
<feature type="region of interest" description="Disordered" evidence="7">
    <location>
        <begin position="150"/>
        <end position="170"/>
    </location>
</feature>
<dbReference type="Gene3D" id="4.10.830.40">
    <property type="match status" value="1"/>
</dbReference>
<dbReference type="CDD" id="cd19756">
    <property type="entry name" value="Bbox2"/>
    <property type="match status" value="1"/>
</dbReference>
<feature type="domain" description="B30.2/SPRY" evidence="9">
    <location>
        <begin position="732"/>
        <end position="918"/>
    </location>
</feature>
<dbReference type="PROSITE" id="PS50188">
    <property type="entry name" value="B302_SPRY"/>
    <property type="match status" value="1"/>
</dbReference>
<feature type="compositionally biased region" description="Basic and acidic residues" evidence="7">
    <location>
        <begin position="635"/>
        <end position="648"/>
    </location>
</feature>
<dbReference type="CDD" id="cd12889">
    <property type="entry name" value="SPRY_PRY_TRIM67_9"/>
    <property type="match status" value="1"/>
</dbReference>
<dbReference type="Proteomes" id="UP000230066">
    <property type="component" value="Unassembled WGS sequence"/>
</dbReference>
<name>A0A4E0S1L8_FASHE</name>
<keyword evidence="2 5" id="KW-0863">Zinc-finger</keyword>
<evidence type="ECO:0000256" key="7">
    <source>
        <dbReference type="SAM" id="MobiDB-lite"/>
    </source>
</evidence>
<comment type="caution">
    <text evidence="11">The sequence shown here is derived from an EMBL/GenBank/DDBJ whole genome shotgun (WGS) entry which is preliminary data.</text>
</comment>
<feature type="domain" description="B box-type" evidence="8">
    <location>
        <begin position="373"/>
        <end position="421"/>
    </location>
</feature>
<dbReference type="FunFam" id="2.60.40.10:FF:000178">
    <property type="entry name" value="E3 ubiquitin-protein ligase TRIM9 isoform X1"/>
    <property type="match status" value="1"/>
</dbReference>
<keyword evidence="3" id="KW-0862">Zinc</keyword>
<feature type="coiled-coil region" evidence="6">
    <location>
        <begin position="450"/>
        <end position="506"/>
    </location>
</feature>
<organism evidence="11 12">
    <name type="scientific">Fasciola hepatica</name>
    <name type="common">Liver fluke</name>
    <dbReference type="NCBI Taxonomy" id="6192"/>
    <lineage>
        <taxon>Eukaryota</taxon>
        <taxon>Metazoa</taxon>
        <taxon>Spiralia</taxon>
        <taxon>Lophotrochozoa</taxon>
        <taxon>Platyhelminthes</taxon>
        <taxon>Trematoda</taxon>
        <taxon>Digenea</taxon>
        <taxon>Plagiorchiida</taxon>
        <taxon>Echinostomata</taxon>
        <taxon>Echinostomatoidea</taxon>
        <taxon>Fasciolidae</taxon>
        <taxon>Fasciola</taxon>
    </lineage>
</organism>